<dbReference type="EC" id="3.4.-.-" evidence="3"/>
<sequence length="450" mass="48106">MRMIAVVLALWSAALAAPTYEDVRGHWIGALVKDGAPLNVHVEITKAEDGTLAAKLTVPEWIWYEASPDEARLTETGLVIKNFYAGDAVLSFDPRYRQLVGKVASKEEAIRVHLKKALPPPAPPFTEETVAFRSADGTLLSGALVLPRGREPVPAMIQLHGRGCGVRNTGEARVFARYGTAVLAFDKRGAGGSAGACGPATHDDTVADAAAALEWLAGHPRIDASRIGLRGSSAGAWTAQALVEEAKAGRAAVKPAYIVTWVGPGTSIFQQQLSSAAEVAAAEGLPEHAGPLSQEAVRLAAAEGVDKEAAFNRLLEIRKQAEEEGWYGRMFGGDDLPKTIEDMDTLFLRKFRYDPASLFAELTDTPYLAVFGENDPVVPLAENVEALGAIEAAGGDLTVHVVPGRGHGVEHGDDTSTLLNGEPYFKHDTVEPEFMIATIEFLRDKGFLPR</sequence>
<feature type="signal peptide" evidence="1">
    <location>
        <begin position="1"/>
        <end position="16"/>
    </location>
</feature>
<evidence type="ECO:0000313" key="3">
    <source>
        <dbReference type="EMBL" id="MFC3301879.1"/>
    </source>
</evidence>
<evidence type="ECO:0000259" key="2">
    <source>
        <dbReference type="Pfam" id="PF02129"/>
    </source>
</evidence>
<dbReference type="SUPFAM" id="SSF53474">
    <property type="entry name" value="alpha/beta-Hydrolases"/>
    <property type="match status" value="1"/>
</dbReference>
<dbReference type="EMBL" id="JBHRVA010000002">
    <property type="protein sequence ID" value="MFC3301879.1"/>
    <property type="molecule type" value="Genomic_DNA"/>
</dbReference>
<dbReference type="RefSeq" id="WP_189573706.1">
    <property type="nucleotide sequence ID" value="NZ_BMXU01000001.1"/>
</dbReference>
<keyword evidence="3" id="KW-0378">Hydrolase</keyword>
<reference evidence="4" key="1">
    <citation type="journal article" date="2019" name="Int. J. Syst. Evol. Microbiol.">
        <title>The Global Catalogue of Microorganisms (GCM) 10K type strain sequencing project: providing services to taxonomists for standard genome sequencing and annotation.</title>
        <authorList>
            <consortium name="The Broad Institute Genomics Platform"/>
            <consortium name="The Broad Institute Genome Sequencing Center for Infectious Disease"/>
            <person name="Wu L."/>
            <person name="Ma J."/>
        </authorList>
    </citation>
    <scope>NUCLEOTIDE SEQUENCE [LARGE SCALE GENOMIC DNA]</scope>
    <source>
        <strain evidence="4">KCTC 22245</strain>
    </source>
</reference>
<accession>A0ABV7MB06</accession>
<name>A0ABV7MB06_9PROT</name>
<gene>
    <name evidence="3" type="ORF">ACFONP_03965</name>
</gene>
<evidence type="ECO:0000313" key="4">
    <source>
        <dbReference type="Proteomes" id="UP001595607"/>
    </source>
</evidence>
<keyword evidence="4" id="KW-1185">Reference proteome</keyword>
<dbReference type="GO" id="GO:0016787">
    <property type="term" value="F:hydrolase activity"/>
    <property type="evidence" value="ECO:0007669"/>
    <property type="project" value="UniProtKB-KW"/>
</dbReference>
<dbReference type="InterPro" id="IPR000383">
    <property type="entry name" value="Xaa-Pro-like_dom"/>
</dbReference>
<dbReference type="PANTHER" id="PTHR43265:SF1">
    <property type="entry name" value="ESTERASE ESTD"/>
    <property type="match status" value="1"/>
</dbReference>
<dbReference type="InterPro" id="IPR053145">
    <property type="entry name" value="AB_hydrolase_Est10"/>
</dbReference>
<dbReference type="Pfam" id="PF02129">
    <property type="entry name" value="Peptidase_S15"/>
    <property type="match status" value="1"/>
</dbReference>
<organism evidence="3 4">
    <name type="scientific">Parvularcula lutaonensis</name>
    <dbReference type="NCBI Taxonomy" id="491923"/>
    <lineage>
        <taxon>Bacteria</taxon>
        <taxon>Pseudomonadati</taxon>
        <taxon>Pseudomonadota</taxon>
        <taxon>Alphaproteobacteria</taxon>
        <taxon>Parvularculales</taxon>
        <taxon>Parvularculaceae</taxon>
        <taxon>Parvularcula</taxon>
    </lineage>
</organism>
<proteinExistence type="predicted"/>
<comment type="caution">
    <text evidence="3">The sequence shown here is derived from an EMBL/GenBank/DDBJ whole genome shotgun (WGS) entry which is preliminary data.</text>
</comment>
<protein>
    <submittedName>
        <fullName evidence="3">Alpha/beta hydrolase family protein</fullName>
        <ecNumber evidence="3">3.4.-.-</ecNumber>
    </submittedName>
</protein>
<feature type="domain" description="Xaa-Pro dipeptidyl-peptidase-like" evidence="2">
    <location>
        <begin position="136"/>
        <end position="280"/>
    </location>
</feature>
<dbReference type="InterPro" id="IPR029058">
    <property type="entry name" value="AB_hydrolase_fold"/>
</dbReference>
<dbReference type="PANTHER" id="PTHR43265">
    <property type="entry name" value="ESTERASE ESTD"/>
    <property type="match status" value="1"/>
</dbReference>
<feature type="chain" id="PRO_5046949099" evidence="1">
    <location>
        <begin position="17"/>
        <end position="450"/>
    </location>
</feature>
<evidence type="ECO:0000256" key="1">
    <source>
        <dbReference type="SAM" id="SignalP"/>
    </source>
</evidence>
<keyword evidence="1" id="KW-0732">Signal</keyword>
<dbReference type="Proteomes" id="UP001595607">
    <property type="component" value="Unassembled WGS sequence"/>
</dbReference>
<dbReference type="Gene3D" id="3.40.50.1820">
    <property type="entry name" value="alpha/beta hydrolase"/>
    <property type="match status" value="1"/>
</dbReference>